<evidence type="ECO:0000313" key="4">
    <source>
        <dbReference type="EMBL" id="RXK38450.1"/>
    </source>
</evidence>
<feature type="region of interest" description="Disordered" evidence="1">
    <location>
        <begin position="92"/>
        <end position="148"/>
    </location>
</feature>
<keyword evidence="2" id="KW-1133">Transmembrane helix</keyword>
<dbReference type="Proteomes" id="UP000289152">
    <property type="component" value="Unassembled WGS sequence"/>
</dbReference>
<feature type="domain" description="DUF1279" evidence="3">
    <location>
        <begin position="153"/>
        <end position="278"/>
    </location>
</feature>
<sequence>MSSSQFLPRSLSPLSLPRPLSTSVLRPPNVPITSALSTISRTPNFTLSNKLYSSYITSSNLFTSFNSPLLSFSLKSNISPLVRSSTFPLIRSASTKITPPKEPSSSQPQTQSHSNSDLPTQSNPNPNSNPDSEADTESHSSSESDPTQSAYVKFKNLTKKYGIWAIGMYFLLSGLEFPFTFLAVHLVGAERLQPIVDWATGIYHDFMGSSQSEIKDEEKSDVRDEDGNEGKGENGEKIKEEMKWFSSPTFWAEILLAYTIHKTVMLPVRAGLTVAWTPRVVEWLRARGWIRRVTNVTSPSTKS</sequence>
<dbReference type="PANTHER" id="PTHR21377">
    <property type="entry name" value="PROTEIN FAM210B, MITOCHONDRIAL"/>
    <property type="match status" value="1"/>
</dbReference>
<protein>
    <recommendedName>
        <fullName evidence="3">DUF1279 domain-containing protein</fullName>
    </recommendedName>
</protein>
<dbReference type="Pfam" id="PF06916">
    <property type="entry name" value="FAM210A-B_dom"/>
    <property type="match status" value="1"/>
</dbReference>
<dbReference type="InterPro" id="IPR009688">
    <property type="entry name" value="FAM210A/B-like_dom"/>
</dbReference>
<dbReference type="OrthoDB" id="426386at2759"/>
<feature type="transmembrane region" description="Helical" evidence="2">
    <location>
        <begin position="163"/>
        <end position="187"/>
    </location>
</feature>
<feature type="region of interest" description="Disordered" evidence="1">
    <location>
        <begin position="210"/>
        <end position="236"/>
    </location>
</feature>
<accession>A0A4Q1BL93</accession>
<dbReference type="VEuPathDB" id="FungiDB:TREMEDRAFT_74920"/>
<keyword evidence="2" id="KW-0472">Membrane</keyword>
<feature type="compositionally biased region" description="Low complexity" evidence="1">
    <location>
        <begin position="103"/>
        <end position="131"/>
    </location>
</feature>
<dbReference type="EMBL" id="SDIL01000047">
    <property type="protein sequence ID" value="RXK38450.1"/>
    <property type="molecule type" value="Genomic_DNA"/>
</dbReference>
<dbReference type="InParanoid" id="A0A4Q1BL93"/>
<dbReference type="AlphaFoldDB" id="A0A4Q1BL93"/>
<comment type="caution">
    <text evidence="4">The sequence shown here is derived from an EMBL/GenBank/DDBJ whole genome shotgun (WGS) entry which is preliminary data.</text>
</comment>
<keyword evidence="5" id="KW-1185">Reference proteome</keyword>
<reference evidence="4 5" key="1">
    <citation type="submission" date="2016-06" db="EMBL/GenBank/DDBJ databases">
        <title>Evolution of pathogenesis and genome organization in the Tremellales.</title>
        <authorList>
            <person name="Cuomo C."/>
            <person name="Litvintseva A."/>
            <person name="Heitman J."/>
            <person name="Chen Y."/>
            <person name="Sun S."/>
            <person name="Springer D."/>
            <person name="Dromer F."/>
            <person name="Young S."/>
            <person name="Zeng Q."/>
            <person name="Chapman S."/>
            <person name="Gujja S."/>
            <person name="Saif S."/>
            <person name="Birren B."/>
        </authorList>
    </citation>
    <scope>NUCLEOTIDE SEQUENCE [LARGE SCALE GENOMIC DNA]</scope>
    <source>
        <strain evidence="4 5">ATCC 28783</strain>
    </source>
</reference>
<proteinExistence type="predicted"/>
<evidence type="ECO:0000256" key="1">
    <source>
        <dbReference type="SAM" id="MobiDB-lite"/>
    </source>
</evidence>
<dbReference type="GO" id="GO:0005739">
    <property type="term" value="C:mitochondrion"/>
    <property type="evidence" value="ECO:0007669"/>
    <property type="project" value="TreeGrafter"/>
</dbReference>
<dbReference type="PANTHER" id="PTHR21377:SF0">
    <property type="entry name" value="PROTEIN FAM210B, MITOCHONDRIAL"/>
    <property type="match status" value="1"/>
</dbReference>
<feature type="compositionally biased region" description="Basic and acidic residues" evidence="1">
    <location>
        <begin position="213"/>
        <end position="222"/>
    </location>
</feature>
<evidence type="ECO:0000313" key="5">
    <source>
        <dbReference type="Proteomes" id="UP000289152"/>
    </source>
</evidence>
<evidence type="ECO:0000259" key="3">
    <source>
        <dbReference type="Pfam" id="PF06916"/>
    </source>
</evidence>
<keyword evidence="2" id="KW-0812">Transmembrane</keyword>
<name>A0A4Q1BL93_TREME</name>
<gene>
    <name evidence="4" type="ORF">M231_04215</name>
</gene>
<evidence type="ECO:0000256" key="2">
    <source>
        <dbReference type="SAM" id="Phobius"/>
    </source>
</evidence>
<dbReference type="InterPro" id="IPR045866">
    <property type="entry name" value="FAM210A/B-like"/>
</dbReference>
<organism evidence="4 5">
    <name type="scientific">Tremella mesenterica</name>
    <name type="common">Jelly fungus</name>
    <dbReference type="NCBI Taxonomy" id="5217"/>
    <lineage>
        <taxon>Eukaryota</taxon>
        <taxon>Fungi</taxon>
        <taxon>Dikarya</taxon>
        <taxon>Basidiomycota</taxon>
        <taxon>Agaricomycotina</taxon>
        <taxon>Tremellomycetes</taxon>
        <taxon>Tremellales</taxon>
        <taxon>Tremellaceae</taxon>
        <taxon>Tremella</taxon>
    </lineage>
</organism>